<dbReference type="RefSeq" id="WP_203980321.1">
    <property type="nucleotide sequence ID" value="NZ_BAAAKY010000013.1"/>
</dbReference>
<sequence length="99" mass="10712">MSGYSYTTINMAPGEPTRVGVSIYPDEQTRVRYYPAKNDAHAFISVDYGTAHVHIGTTSQTPVTDAHVTFARQLLDAAAAFLAHCEQQSTHQPATDTAA</sequence>
<proteinExistence type="predicted"/>
<name>A0A8J3UUB0_9ACTN</name>
<accession>A0A8J3UUB0</accession>
<gene>
    <name evidence="1" type="ORF">Psi02_72690</name>
</gene>
<dbReference type="Proteomes" id="UP000644610">
    <property type="component" value="Unassembled WGS sequence"/>
</dbReference>
<evidence type="ECO:0000313" key="2">
    <source>
        <dbReference type="Proteomes" id="UP000644610"/>
    </source>
</evidence>
<comment type="caution">
    <text evidence="1">The sequence shown here is derived from an EMBL/GenBank/DDBJ whole genome shotgun (WGS) entry which is preliminary data.</text>
</comment>
<evidence type="ECO:0000313" key="1">
    <source>
        <dbReference type="EMBL" id="GII50845.1"/>
    </source>
</evidence>
<keyword evidence="2" id="KW-1185">Reference proteome</keyword>
<dbReference type="EMBL" id="BOOQ01000057">
    <property type="protein sequence ID" value="GII50845.1"/>
    <property type="molecule type" value="Genomic_DNA"/>
</dbReference>
<organism evidence="1 2">
    <name type="scientific">Planotetraspora silvatica</name>
    <dbReference type="NCBI Taxonomy" id="234614"/>
    <lineage>
        <taxon>Bacteria</taxon>
        <taxon>Bacillati</taxon>
        <taxon>Actinomycetota</taxon>
        <taxon>Actinomycetes</taxon>
        <taxon>Streptosporangiales</taxon>
        <taxon>Streptosporangiaceae</taxon>
        <taxon>Planotetraspora</taxon>
    </lineage>
</organism>
<protein>
    <submittedName>
        <fullName evidence="1">Uncharacterized protein</fullName>
    </submittedName>
</protein>
<reference evidence="1" key="1">
    <citation type="submission" date="2021-01" db="EMBL/GenBank/DDBJ databases">
        <title>Whole genome shotgun sequence of Planotetraspora silvatica NBRC 100141.</title>
        <authorList>
            <person name="Komaki H."/>
            <person name="Tamura T."/>
        </authorList>
    </citation>
    <scope>NUCLEOTIDE SEQUENCE</scope>
    <source>
        <strain evidence="1">NBRC 100141</strain>
    </source>
</reference>
<dbReference type="AlphaFoldDB" id="A0A8J3UUB0"/>